<dbReference type="AlphaFoldDB" id="A0A9P8CPB0"/>
<comment type="caution">
    <text evidence="2">The sequence shown here is derived from an EMBL/GenBank/DDBJ whole genome shotgun (WGS) entry which is preliminary data.</text>
</comment>
<sequence>MNARPNQRHDRMRNGISNNVCVLIRHTTQLSLADVKVNVICPHCMEPFGWANRYLSHKCIRAMKDPTDDFQASRIVRKVRRRWERSQLRRSGASTIENDSTHRKRKRVRPTIGEKESESGNNRKFGVSDQWPDGILEYERGVDYRQSVNAMPSVSNNPDDDGMWFRGNMFRRPHIESSAAWVSGSAGAISEALSHQQQEPYIQYVSSTLAIPGNGETMSENTSHDWEHPTRLPTGTVPSHENAARISEPPFGRWADSGQYLGSGAAMPGNGDMAGEVPSLGLCETIPRQQCHRERERGSWLYGQHQG</sequence>
<evidence type="ECO:0000313" key="3">
    <source>
        <dbReference type="Proteomes" id="UP000887229"/>
    </source>
</evidence>
<feature type="region of interest" description="Disordered" evidence="1">
    <location>
        <begin position="90"/>
        <end position="126"/>
    </location>
</feature>
<name>A0A9P8CPB0_9HYPO</name>
<dbReference type="RefSeq" id="XP_046116510.1">
    <property type="nucleotide sequence ID" value="XM_046263801.1"/>
</dbReference>
<protein>
    <submittedName>
        <fullName evidence="2">Uncharacterized protein</fullName>
    </submittedName>
</protein>
<proteinExistence type="predicted"/>
<gene>
    <name evidence="2" type="ORF">F5Z01DRAFT_659874</name>
</gene>
<dbReference type="Proteomes" id="UP000887229">
    <property type="component" value="Unassembled WGS sequence"/>
</dbReference>
<evidence type="ECO:0000313" key="2">
    <source>
        <dbReference type="EMBL" id="KAG9252586.1"/>
    </source>
</evidence>
<accession>A0A9P8CPB0</accession>
<organism evidence="2 3">
    <name type="scientific">Emericellopsis atlantica</name>
    <dbReference type="NCBI Taxonomy" id="2614577"/>
    <lineage>
        <taxon>Eukaryota</taxon>
        <taxon>Fungi</taxon>
        <taxon>Dikarya</taxon>
        <taxon>Ascomycota</taxon>
        <taxon>Pezizomycotina</taxon>
        <taxon>Sordariomycetes</taxon>
        <taxon>Hypocreomycetidae</taxon>
        <taxon>Hypocreales</taxon>
        <taxon>Bionectriaceae</taxon>
        <taxon>Emericellopsis</taxon>
    </lineage>
</organism>
<evidence type="ECO:0000256" key="1">
    <source>
        <dbReference type="SAM" id="MobiDB-lite"/>
    </source>
</evidence>
<dbReference type="GeneID" id="70294704"/>
<keyword evidence="3" id="KW-1185">Reference proteome</keyword>
<dbReference type="EMBL" id="MU251261">
    <property type="protein sequence ID" value="KAG9252586.1"/>
    <property type="molecule type" value="Genomic_DNA"/>
</dbReference>
<reference evidence="2" key="1">
    <citation type="journal article" date="2021" name="IMA Fungus">
        <title>Genomic characterization of three marine fungi, including Emericellopsis atlantica sp. nov. with signatures of a generalist lifestyle and marine biomass degradation.</title>
        <authorList>
            <person name="Hagestad O.C."/>
            <person name="Hou L."/>
            <person name="Andersen J.H."/>
            <person name="Hansen E.H."/>
            <person name="Altermark B."/>
            <person name="Li C."/>
            <person name="Kuhnert E."/>
            <person name="Cox R.J."/>
            <person name="Crous P.W."/>
            <person name="Spatafora J.W."/>
            <person name="Lail K."/>
            <person name="Amirebrahimi M."/>
            <person name="Lipzen A."/>
            <person name="Pangilinan J."/>
            <person name="Andreopoulos W."/>
            <person name="Hayes R.D."/>
            <person name="Ng V."/>
            <person name="Grigoriev I.V."/>
            <person name="Jackson S.A."/>
            <person name="Sutton T.D.S."/>
            <person name="Dobson A.D.W."/>
            <person name="Rama T."/>
        </authorList>
    </citation>
    <scope>NUCLEOTIDE SEQUENCE</scope>
    <source>
        <strain evidence="2">TS7</strain>
    </source>
</reference>